<gene>
    <name evidence="4" type="ORF">FOZ74_08335</name>
</gene>
<evidence type="ECO:0000313" key="5">
    <source>
        <dbReference type="Proteomes" id="UP000321199"/>
    </source>
</evidence>
<dbReference type="PANTHER" id="PTHR30483">
    <property type="entry name" value="LEUCINE-SPECIFIC-BINDING PROTEIN"/>
    <property type="match status" value="1"/>
</dbReference>
<dbReference type="Gene3D" id="3.40.50.2300">
    <property type="match status" value="3"/>
</dbReference>
<evidence type="ECO:0000256" key="2">
    <source>
        <dbReference type="ARBA" id="ARBA00022729"/>
    </source>
</evidence>
<dbReference type="PROSITE" id="PS51318">
    <property type="entry name" value="TAT"/>
    <property type="match status" value="1"/>
</dbReference>
<dbReference type="CDD" id="cd06337">
    <property type="entry name" value="PBP1_ABC_ligand_binding-like"/>
    <property type="match status" value="1"/>
</dbReference>
<protein>
    <submittedName>
        <fullName evidence="4">ABC transporter substrate-binding protein</fullName>
    </submittedName>
</protein>
<evidence type="ECO:0000313" key="4">
    <source>
        <dbReference type="EMBL" id="QEA13038.1"/>
    </source>
</evidence>
<evidence type="ECO:0000259" key="3">
    <source>
        <dbReference type="Pfam" id="PF13458"/>
    </source>
</evidence>
<dbReference type="InterPro" id="IPR028082">
    <property type="entry name" value="Peripla_BP_I"/>
</dbReference>
<dbReference type="KEGG" id="cof:FOZ74_08335"/>
<dbReference type="EMBL" id="CP042344">
    <property type="protein sequence ID" value="QEA13038.1"/>
    <property type="molecule type" value="Genomic_DNA"/>
</dbReference>
<sequence length="419" mass="44665">MNHPSRRRALGTLGGIAAAGLLPAPWVHAAQIFKIGYVAPQTGPLSVFAEPDPFTLEAIRKLVAGGIQSGGKNYAVEIIYKDSQSSAARAADVTGDLIMKDKVDIVVSGCTPETTNPVADQCELNGVPCVTNDTPWQPHFFGRGGDPKKGFEWTNHFFWGLEDIIGVFTGIWDKLPTNRTVGALWPNDPDGNAWGDAKMGFPAVAGAKKLKFVDPGRYQSPNDNFTSYISEFKKAGVEIVTGVVPPPDFGNFWAQCAQQGFKPKIVTVAKATEFPAAVQAFGPRSDGLSVEVWWSPQHPFKSSLTGQSAAELAAAYTKATGKPWNMTLGFKHSLFEVALAALKQSGGKGPEAIRDALRASDLDTIVGHVNFTRGPVPSVSKTPLAGGQWHKKGDGFDLVIVENSQAGMVPVGGELKPIA</sequence>
<dbReference type="InterPro" id="IPR051010">
    <property type="entry name" value="BCAA_transport"/>
</dbReference>
<organism evidence="4 5">
    <name type="scientific">Comamonas flocculans</name>
    <dbReference type="NCBI Taxonomy" id="2597701"/>
    <lineage>
        <taxon>Bacteria</taxon>
        <taxon>Pseudomonadati</taxon>
        <taxon>Pseudomonadota</taxon>
        <taxon>Betaproteobacteria</taxon>
        <taxon>Burkholderiales</taxon>
        <taxon>Comamonadaceae</taxon>
        <taxon>Comamonas</taxon>
    </lineage>
</organism>
<dbReference type="AlphaFoldDB" id="A0A5B8RWH8"/>
<feature type="domain" description="Leucine-binding protein" evidence="3">
    <location>
        <begin position="34"/>
        <end position="373"/>
    </location>
</feature>
<proteinExistence type="inferred from homology"/>
<name>A0A5B8RWH8_9BURK</name>
<keyword evidence="2" id="KW-0732">Signal</keyword>
<accession>A0A5B8RWH8</accession>
<comment type="similarity">
    <text evidence="1">Belongs to the leucine-binding protein family.</text>
</comment>
<dbReference type="Pfam" id="PF13458">
    <property type="entry name" value="Peripla_BP_6"/>
    <property type="match status" value="1"/>
</dbReference>
<dbReference type="InterPro" id="IPR006311">
    <property type="entry name" value="TAT_signal"/>
</dbReference>
<dbReference type="InterPro" id="IPR028081">
    <property type="entry name" value="Leu-bd"/>
</dbReference>
<dbReference type="Proteomes" id="UP000321199">
    <property type="component" value="Chromosome"/>
</dbReference>
<reference evidence="4 5" key="1">
    <citation type="submission" date="2019-07" db="EMBL/GenBank/DDBJ databases">
        <title>Complete genome sequence of Comamonas sp. NLF 7-7 isolated from livestock.</title>
        <authorList>
            <person name="Kim D.H."/>
            <person name="Kim J.G."/>
        </authorList>
    </citation>
    <scope>NUCLEOTIDE SEQUENCE [LARGE SCALE GENOMIC DNA]</scope>
    <source>
        <strain evidence="4 5">NLF 7-7</strain>
    </source>
</reference>
<dbReference type="PANTHER" id="PTHR30483:SF6">
    <property type="entry name" value="PERIPLASMIC BINDING PROTEIN OF ABC TRANSPORTER FOR NATURAL AMINO ACIDS"/>
    <property type="match status" value="1"/>
</dbReference>
<keyword evidence="5" id="KW-1185">Reference proteome</keyword>
<evidence type="ECO:0000256" key="1">
    <source>
        <dbReference type="ARBA" id="ARBA00010062"/>
    </source>
</evidence>
<dbReference type="OrthoDB" id="6753945at2"/>
<dbReference type="RefSeq" id="WP_146912631.1">
    <property type="nucleotide sequence ID" value="NZ_CP042344.1"/>
</dbReference>
<dbReference type="SUPFAM" id="SSF53822">
    <property type="entry name" value="Periplasmic binding protein-like I"/>
    <property type="match status" value="1"/>
</dbReference>